<keyword evidence="1" id="KW-0812">Transmembrane</keyword>
<protein>
    <submittedName>
        <fullName evidence="2">Uncharacterized protein</fullName>
    </submittedName>
</protein>
<keyword evidence="3" id="KW-1185">Reference proteome</keyword>
<organism evidence="2 3">
    <name type="scientific">Skermanella aerolata</name>
    <dbReference type="NCBI Taxonomy" id="393310"/>
    <lineage>
        <taxon>Bacteria</taxon>
        <taxon>Pseudomonadati</taxon>
        <taxon>Pseudomonadota</taxon>
        <taxon>Alphaproteobacteria</taxon>
        <taxon>Rhodospirillales</taxon>
        <taxon>Azospirillaceae</taxon>
        <taxon>Skermanella</taxon>
    </lineage>
</organism>
<feature type="transmembrane region" description="Helical" evidence="1">
    <location>
        <begin position="52"/>
        <end position="75"/>
    </location>
</feature>
<dbReference type="Proteomes" id="UP000321523">
    <property type="component" value="Unassembled WGS sequence"/>
</dbReference>
<evidence type="ECO:0000256" key="1">
    <source>
        <dbReference type="SAM" id="Phobius"/>
    </source>
</evidence>
<dbReference type="RefSeq" id="WP_044436850.1">
    <property type="nucleotide sequence ID" value="NZ_BJYZ01000032.1"/>
</dbReference>
<proteinExistence type="predicted"/>
<reference evidence="2 3" key="1">
    <citation type="submission" date="2019-07" db="EMBL/GenBank/DDBJ databases">
        <title>Whole genome shotgun sequence of Skermanella aerolata NBRC 106429.</title>
        <authorList>
            <person name="Hosoyama A."/>
            <person name="Uohara A."/>
            <person name="Ohji S."/>
            <person name="Ichikawa N."/>
        </authorList>
    </citation>
    <scope>NUCLEOTIDE SEQUENCE [LARGE SCALE GENOMIC DNA]</scope>
    <source>
        <strain evidence="2 3">NBRC 106429</strain>
    </source>
</reference>
<gene>
    <name evidence="2" type="ORF">SAE02_59730</name>
</gene>
<evidence type="ECO:0000313" key="2">
    <source>
        <dbReference type="EMBL" id="GEO41825.1"/>
    </source>
</evidence>
<sequence>MTPPDYSIEIRRAGQHPYMPGAARFSTWVLIVLWWLCGAVFVLQAIEPTGRTILAALIILCLGMGALWAAGVYLARGNPFHQEVILRFVVRAICGRTDLET</sequence>
<name>A0A512DZF0_9PROT</name>
<comment type="caution">
    <text evidence="2">The sequence shown here is derived from an EMBL/GenBank/DDBJ whole genome shotgun (WGS) entry which is preliminary data.</text>
</comment>
<accession>A0A512DZF0</accession>
<dbReference type="AlphaFoldDB" id="A0A512DZF0"/>
<dbReference type="EMBL" id="BJYZ01000032">
    <property type="protein sequence ID" value="GEO41825.1"/>
    <property type="molecule type" value="Genomic_DNA"/>
</dbReference>
<keyword evidence="1" id="KW-0472">Membrane</keyword>
<feature type="transmembrane region" description="Helical" evidence="1">
    <location>
        <begin position="21"/>
        <end position="46"/>
    </location>
</feature>
<evidence type="ECO:0000313" key="3">
    <source>
        <dbReference type="Proteomes" id="UP000321523"/>
    </source>
</evidence>
<keyword evidence="1" id="KW-1133">Transmembrane helix</keyword>